<sequence>MSARAQQLQQLHTVSNHHIQQWIESVTDVALPSSDLLNDDVIDDDTLYDDPLYDDPVFFPSNEPPAKRPRRDRSDNDTFTHPFNAILPSTPPITTMSDSSRKRGASEMDEVPDSTTPKSNRPLATVSMRPVAPKKRTRSASPTKPKCRGNLEMFEKPVYVKELESNFKLLPQDVKSLYSGLQKVRHKEDVIPHEVRDQVMALVGEDEARPYYFRNRPTPGAQALHDALCDIKLEAKAAAEDEYHETGWNHSVHTPVLRTVFKSTKQSHLDPQQEEQPPEATVTPTPAPPDVASSRFVSAMSATIWSEYMPTKSSKLPSLFALQAQAQTQAQAQSPLQLAAMGILPSSGSPSLGYSAYKGASTDGGTTQENDTAGPGRSDGKKVDYVLVLDAGQGSPLQKVMSFFLFNEGIERDNLPHVNQTLYRPLQWSPIACSIETKVEFQAKDPMLQLGTWAAAGHKRLRSLRHHLFGKVPSVFNAERQSERFPSSLLIEVVNHDWRLYFACDSGASIDLYGPLGIGSTRYLTEAYVLVAALEAIQRWIETTFHEGMEAWLMCKDLVDKT</sequence>
<gene>
    <name evidence="3" type="ORF">KHLLAP_LOCUS8795</name>
</gene>
<feature type="domain" description="PD-(D/E)XK nuclease-like" evidence="2">
    <location>
        <begin position="213"/>
        <end position="545"/>
    </location>
</feature>
<evidence type="ECO:0000313" key="3">
    <source>
        <dbReference type="EMBL" id="CAJ2508327.1"/>
    </source>
</evidence>
<evidence type="ECO:0000259" key="2">
    <source>
        <dbReference type="Pfam" id="PF20516"/>
    </source>
</evidence>
<dbReference type="Pfam" id="PF20516">
    <property type="entry name" value="PDDEXK_12"/>
    <property type="match status" value="1"/>
</dbReference>
<evidence type="ECO:0000256" key="1">
    <source>
        <dbReference type="SAM" id="MobiDB-lite"/>
    </source>
</evidence>
<feature type="region of interest" description="Disordered" evidence="1">
    <location>
        <begin position="53"/>
        <end position="149"/>
    </location>
</feature>
<dbReference type="InterPro" id="IPR046797">
    <property type="entry name" value="PDDEXK_12"/>
</dbReference>
<reference evidence="3" key="1">
    <citation type="submission" date="2023-10" db="EMBL/GenBank/DDBJ databases">
        <authorList>
            <person name="Hackl T."/>
        </authorList>
    </citation>
    <scope>NUCLEOTIDE SEQUENCE</scope>
</reference>
<organism evidence="3 4">
    <name type="scientific">Anthostomella pinea</name>
    <dbReference type="NCBI Taxonomy" id="933095"/>
    <lineage>
        <taxon>Eukaryota</taxon>
        <taxon>Fungi</taxon>
        <taxon>Dikarya</taxon>
        <taxon>Ascomycota</taxon>
        <taxon>Pezizomycotina</taxon>
        <taxon>Sordariomycetes</taxon>
        <taxon>Xylariomycetidae</taxon>
        <taxon>Xylariales</taxon>
        <taxon>Xylariaceae</taxon>
        <taxon>Anthostomella</taxon>
    </lineage>
</organism>
<feature type="region of interest" description="Disordered" evidence="1">
    <location>
        <begin position="356"/>
        <end position="379"/>
    </location>
</feature>
<keyword evidence="4" id="KW-1185">Reference proteome</keyword>
<name>A0AAI8YKR6_9PEZI</name>
<accession>A0AAI8YKR6</accession>
<feature type="region of interest" description="Disordered" evidence="1">
    <location>
        <begin position="264"/>
        <end position="292"/>
    </location>
</feature>
<protein>
    <submittedName>
        <fullName evidence="3">Uu.00g133530.m01.CDS01</fullName>
    </submittedName>
</protein>
<proteinExistence type="predicted"/>
<evidence type="ECO:0000313" key="4">
    <source>
        <dbReference type="Proteomes" id="UP001295740"/>
    </source>
</evidence>
<dbReference type="Proteomes" id="UP001295740">
    <property type="component" value="Unassembled WGS sequence"/>
</dbReference>
<dbReference type="EMBL" id="CAUWAG010000011">
    <property type="protein sequence ID" value="CAJ2508327.1"/>
    <property type="molecule type" value="Genomic_DNA"/>
</dbReference>
<dbReference type="AlphaFoldDB" id="A0AAI8YKR6"/>
<comment type="caution">
    <text evidence="3">The sequence shown here is derived from an EMBL/GenBank/DDBJ whole genome shotgun (WGS) entry which is preliminary data.</text>
</comment>